<comment type="caution">
    <text evidence="2">The sequence shown here is derived from an EMBL/GenBank/DDBJ whole genome shotgun (WGS) entry which is preliminary data.</text>
</comment>
<accession>A0A9P3GAX8</accession>
<evidence type="ECO:0000313" key="3">
    <source>
        <dbReference type="Proteomes" id="UP000703269"/>
    </source>
</evidence>
<keyword evidence="1" id="KW-0472">Membrane</keyword>
<sequence length="395" mass="43266">MSPRAQYSYNTSLQPTYRAPFLRWLPRRNRRERVLRFLVLVILPLAVVAVLGVLIGWFFRTKPLGEVPQGQFSGRTLFLQMALDNIDPLTAGGSITVTWTINGDTCSPYVNGTQTLDPDACPTVDIYMDANRFAGPIDPSKGPADNAAPATPLFRYNPGWQDYRGNSPTFQTALAIWNTYINTTSDSLLNYPFDKYLTEIFMYATENTTQAAPVGLRIGYSYGVGFGFDTKILQGTEISTVLGLDPASNSALYADYGAVNLWLYIRRTALVRSYVVILVGAMWLITLCLLAISFKAAFFGYNVDVSILAAPVGTLFAFTTLRAAMPGAPAAFGANIDFVGTLPSLAILILVTVVCLVHVLVSARQDESTLISREAGHSEDYSMSTMPYDSQSTKV</sequence>
<feature type="transmembrane region" description="Helical" evidence="1">
    <location>
        <begin position="345"/>
        <end position="363"/>
    </location>
</feature>
<dbReference type="EMBL" id="BPQB01000022">
    <property type="protein sequence ID" value="GJE91553.1"/>
    <property type="molecule type" value="Genomic_DNA"/>
</dbReference>
<name>A0A9P3GAX8_9APHY</name>
<dbReference type="OrthoDB" id="2923771at2759"/>
<feature type="transmembrane region" description="Helical" evidence="1">
    <location>
        <begin position="37"/>
        <end position="59"/>
    </location>
</feature>
<dbReference type="AlphaFoldDB" id="A0A9P3GAX8"/>
<evidence type="ECO:0000313" key="2">
    <source>
        <dbReference type="EMBL" id="GJE91553.1"/>
    </source>
</evidence>
<evidence type="ECO:0000256" key="1">
    <source>
        <dbReference type="SAM" id="Phobius"/>
    </source>
</evidence>
<keyword evidence="1" id="KW-0812">Transmembrane</keyword>
<feature type="transmembrane region" description="Helical" evidence="1">
    <location>
        <begin position="305"/>
        <end position="325"/>
    </location>
</feature>
<keyword evidence="3" id="KW-1185">Reference proteome</keyword>
<dbReference type="Proteomes" id="UP000703269">
    <property type="component" value="Unassembled WGS sequence"/>
</dbReference>
<organism evidence="2 3">
    <name type="scientific">Phanerochaete sordida</name>
    <dbReference type="NCBI Taxonomy" id="48140"/>
    <lineage>
        <taxon>Eukaryota</taxon>
        <taxon>Fungi</taxon>
        <taxon>Dikarya</taxon>
        <taxon>Basidiomycota</taxon>
        <taxon>Agaricomycotina</taxon>
        <taxon>Agaricomycetes</taxon>
        <taxon>Polyporales</taxon>
        <taxon>Phanerochaetaceae</taxon>
        <taxon>Phanerochaete</taxon>
    </lineage>
</organism>
<keyword evidence="1" id="KW-1133">Transmembrane helix</keyword>
<feature type="transmembrane region" description="Helical" evidence="1">
    <location>
        <begin position="274"/>
        <end position="293"/>
    </location>
</feature>
<gene>
    <name evidence="2" type="ORF">PsYK624_077030</name>
</gene>
<proteinExistence type="predicted"/>
<reference evidence="2 3" key="1">
    <citation type="submission" date="2021-08" db="EMBL/GenBank/DDBJ databases">
        <title>Draft Genome Sequence of Phanerochaete sordida strain YK-624.</title>
        <authorList>
            <person name="Mori T."/>
            <person name="Dohra H."/>
            <person name="Suzuki T."/>
            <person name="Kawagishi H."/>
            <person name="Hirai H."/>
        </authorList>
    </citation>
    <scope>NUCLEOTIDE SEQUENCE [LARGE SCALE GENOMIC DNA]</scope>
    <source>
        <strain evidence="2 3">YK-624</strain>
    </source>
</reference>
<protein>
    <submittedName>
        <fullName evidence="2">Uncharacterized protein</fullName>
    </submittedName>
</protein>